<evidence type="ECO:0000313" key="4">
    <source>
        <dbReference type="Proteomes" id="UP000178122"/>
    </source>
</evidence>
<organism evidence="3 4">
    <name type="scientific">Candidatus Buchananbacteria bacterium RIFCSPLOWO2_01_FULL_40_23b</name>
    <dbReference type="NCBI Taxonomy" id="1797544"/>
    <lineage>
        <taxon>Bacteria</taxon>
        <taxon>Candidatus Buchananiibacteriota</taxon>
    </lineage>
</organism>
<proteinExistence type="predicted"/>
<name>A0A1G1YV58_9BACT</name>
<dbReference type="Pfam" id="PF14240">
    <property type="entry name" value="YHYH"/>
    <property type="match status" value="1"/>
</dbReference>
<dbReference type="InterPro" id="IPR025924">
    <property type="entry name" value="YHYH_dom"/>
</dbReference>
<comment type="caution">
    <text evidence="3">The sequence shown here is derived from an EMBL/GenBank/DDBJ whole genome shotgun (WGS) entry which is preliminary data.</text>
</comment>
<dbReference type="AlphaFoldDB" id="A0A1G1YV58"/>
<feature type="domain" description="YHYH" evidence="2">
    <location>
        <begin position="158"/>
        <end position="250"/>
    </location>
</feature>
<gene>
    <name evidence="3" type="ORF">A2912_01505</name>
</gene>
<protein>
    <recommendedName>
        <fullName evidence="2">YHYH domain-containing protein</fullName>
    </recommendedName>
</protein>
<feature type="region of interest" description="Disordered" evidence="1">
    <location>
        <begin position="305"/>
        <end position="331"/>
    </location>
</feature>
<dbReference type="EMBL" id="MHIN01000015">
    <property type="protein sequence ID" value="OGY55460.1"/>
    <property type="molecule type" value="Genomic_DNA"/>
</dbReference>
<dbReference type="Proteomes" id="UP000178122">
    <property type="component" value="Unassembled WGS sequence"/>
</dbReference>
<evidence type="ECO:0000259" key="2">
    <source>
        <dbReference type="Pfam" id="PF14240"/>
    </source>
</evidence>
<evidence type="ECO:0000313" key="3">
    <source>
        <dbReference type="EMBL" id="OGY55460.1"/>
    </source>
</evidence>
<accession>A0A1G1YV58</accession>
<feature type="compositionally biased region" description="Pro residues" evidence="1">
    <location>
        <begin position="311"/>
        <end position="331"/>
    </location>
</feature>
<evidence type="ECO:0000256" key="1">
    <source>
        <dbReference type="SAM" id="MobiDB-lite"/>
    </source>
</evidence>
<sequence length="331" mass="35480">MNKKVFVNLLFLLIVFLFLVSCVEQNVGVEDAPLPVNSESEVVKNVEVDNVVSDVNINVSSKIVVEAKIKEEVIEPKKEELKVATEKKIVSQNVTTVTKAKQPGWSSSVSVTKTVTHMVVAGNGIPMHQMGSFPMMMDGNSDGRPDNPNTVSAQKYNYKIPLMPKKAGSTTALPMGPIAIALSGAVFFNPLNAEKQDAIEVEVFDMCQGHPEMQGRYHYHQLSDCLEVGSEGHSFLIGYAFDGFGIYGPHEDTAVLATGLDSCNGHMNTELGYHYHTTSTYPYVLGCYGGVVESANFDVMGAGGGNVGAKNPPPPMGQGPPPPKGGPPPPK</sequence>
<reference evidence="3 4" key="1">
    <citation type="journal article" date="2016" name="Nat. Commun.">
        <title>Thousands of microbial genomes shed light on interconnected biogeochemical processes in an aquifer system.</title>
        <authorList>
            <person name="Anantharaman K."/>
            <person name="Brown C.T."/>
            <person name="Hug L.A."/>
            <person name="Sharon I."/>
            <person name="Castelle C.J."/>
            <person name="Probst A.J."/>
            <person name="Thomas B.C."/>
            <person name="Singh A."/>
            <person name="Wilkins M.J."/>
            <person name="Karaoz U."/>
            <person name="Brodie E.L."/>
            <person name="Williams K.H."/>
            <person name="Hubbard S.S."/>
            <person name="Banfield J.F."/>
        </authorList>
    </citation>
    <scope>NUCLEOTIDE SEQUENCE [LARGE SCALE GENOMIC DNA]</scope>
</reference>
<dbReference type="PROSITE" id="PS51257">
    <property type="entry name" value="PROKAR_LIPOPROTEIN"/>
    <property type="match status" value="1"/>
</dbReference>